<dbReference type="AlphaFoldDB" id="A0A1N7J3E1"/>
<accession>A0A1N7J3E1</accession>
<dbReference type="RefSeq" id="WP_076598852.1">
    <property type="nucleotide sequence ID" value="NZ_CP046976.1"/>
</dbReference>
<dbReference type="Proteomes" id="UP000186292">
    <property type="component" value="Unassembled WGS sequence"/>
</dbReference>
<reference evidence="2" key="1">
    <citation type="submission" date="2017-01" db="EMBL/GenBank/DDBJ databases">
        <authorList>
            <person name="Varghese N."/>
            <person name="Submissions S."/>
        </authorList>
    </citation>
    <scope>NUCLEOTIDE SEQUENCE [LARGE SCALE GENOMIC DNA]</scope>
    <source>
        <strain evidence="2">DSM 44531</strain>
    </source>
</reference>
<gene>
    <name evidence="1" type="ORF">SAMN05444817_103253</name>
</gene>
<evidence type="ECO:0000313" key="1">
    <source>
        <dbReference type="EMBL" id="SIS43824.1"/>
    </source>
</evidence>
<organism evidence="1 2">
    <name type="scientific">Corynebacterium appendicis CIP 107643</name>
    <dbReference type="NCBI Taxonomy" id="1161099"/>
    <lineage>
        <taxon>Bacteria</taxon>
        <taxon>Bacillati</taxon>
        <taxon>Actinomycetota</taxon>
        <taxon>Actinomycetes</taxon>
        <taxon>Mycobacteriales</taxon>
        <taxon>Corynebacteriaceae</taxon>
        <taxon>Corynebacterium</taxon>
    </lineage>
</organism>
<keyword evidence="2" id="KW-1185">Reference proteome</keyword>
<evidence type="ECO:0000313" key="2">
    <source>
        <dbReference type="Proteomes" id="UP000186292"/>
    </source>
</evidence>
<name>A0A1N7J3E1_9CORY</name>
<protein>
    <submittedName>
        <fullName evidence="1">Uncharacterized protein</fullName>
    </submittedName>
</protein>
<dbReference type="STRING" id="1161099.SAMN05444817_103253"/>
<proteinExistence type="predicted"/>
<dbReference type="EMBL" id="FTOF01000003">
    <property type="protein sequence ID" value="SIS43824.1"/>
    <property type="molecule type" value="Genomic_DNA"/>
</dbReference>
<sequence length="171" mass="18693">MAGTNRSRESAIWLTLALVVAILLGTRLGVPGLILGIVLAAAAFVAYRANTVDPEVEALRSSLRVARDDIAEVVAEYEDFASGTSTDALAERTLTYRALATPHSDIPAIEDFHLRLGSSRRFLARVDTHLHNNDLDRHALERMINIADQRALDLAQSWADARRAARRLGPA</sequence>
<dbReference type="OrthoDB" id="4427368at2"/>